<dbReference type="Pfam" id="PF00400">
    <property type="entry name" value="WD40"/>
    <property type="match status" value="2"/>
</dbReference>
<evidence type="ECO:0000256" key="1">
    <source>
        <dbReference type="ARBA" id="ARBA00022574"/>
    </source>
</evidence>
<dbReference type="InterPro" id="IPR015943">
    <property type="entry name" value="WD40/YVTN_repeat-like_dom_sf"/>
</dbReference>
<dbReference type="PANTHER" id="PTHR19879:SF9">
    <property type="entry name" value="TRANSCRIPTION INITIATION FACTOR TFIID SUBUNIT 5"/>
    <property type="match status" value="1"/>
</dbReference>
<feature type="repeat" description="WD" evidence="3">
    <location>
        <begin position="550"/>
        <end position="585"/>
    </location>
</feature>
<dbReference type="Pfam" id="PF00069">
    <property type="entry name" value="Pkinase"/>
    <property type="match status" value="1"/>
</dbReference>
<keyword evidence="6" id="KW-1185">Reference proteome</keyword>
<dbReference type="InterPro" id="IPR019775">
    <property type="entry name" value="WD40_repeat_CS"/>
</dbReference>
<dbReference type="AlphaFoldDB" id="A0A2T1BX31"/>
<feature type="repeat" description="WD" evidence="3">
    <location>
        <begin position="295"/>
        <end position="336"/>
    </location>
</feature>
<evidence type="ECO:0000256" key="3">
    <source>
        <dbReference type="PROSITE-ProRule" id="PRU00221"/>
    </source>
</evidence>
<dbReference type="InterPro" id="IPR000719">
    <property type="entry name" value="Prot_kinase_dom"/>
</dbReference>
<evidence type="ECO:0000259" key="4">
    <source>
        <dbReference type="PROSITE" id="PS50011"/>
    </source>
</evidence>
<dbReference type="CDD" id="cd00200">
    <property type="entry name" value="WD40"/>
    <property type="match status" value="1"/>
</dbReference>
<dbReference type="PANTHER" id="PTHR19879">
    <property type="entry name" value="TRANSCRIPTION INITIATION FACTOR TFIID"/>
    <property type="match status" value="1"/>
</dbReference>
<gene>
    <name evidence="5" type="ORF">C7B64_22840</name>
</gene>
<proteinExistence type="predicted"/>
<dbReference type="Pfam" id="PF23414">
    <property type="entry name" value="Beta-prop_EML_2"/>
    <property type="match status" value="1"/>
</dbReference>
<dbReference type="SMART" id="SM00220">
    <property type="entry name" value="S_TKc"/>
    <property type="match status" value="1"/>
</dbReference>
<feature type="repeat" description="WD" evidence="3">
    <location>
        <begin position="466"/>
        <end position="507"/>
    </location>
</feature>
<dbReference type="SMART" id="SM00320">
    <property type="entry name" value="WD40"/>
    <property type="match status" value="7"/>
</dbReference>
<feature type="repeat" description="WD" evidence="3">
    <location>
        <begin position="337"/>
        <end position="378"/>
    </location>
</feature>
<dbReference type="PRINTS" id="PR00320">
    <property type="entry name" value="GPROTEINBRPT"/>
</dbReference>
<dbReference type="InterPro" id="IPR020472">
    <property type="entry name" value="WD40_PAC1"/>
</dbReference>
<sequence length="585" mass="64970">MSKNMKVKSRYHLLKLLNSDALSKTFLAVDEGEEIPQKCVTKQLKISSQNLVNFELTESEKLTIQRINQSGFFPNIIDVFLENERLYIVTEFIEGVNLEEILENQGVFNESQLWRSLNELLPALNWLHESNLIHQNIKPTNIIRTNINNRYRLLDINLSQLLPQTFSKLGLNSFLSAEYSAPEQLKGEAVFASDLYSLGVICIHLLTGVTPFELFDAANNCWIWQDYLPTKTSGDFERVINKLIANDRARRFSSATEILKAINPDPLAYLVAKPQDRSVKSEAGKWEGVETLYLVKSGSGSINSVALNPQGNITAAARDDKNIELWNLTSKSQISTLVGHKSAVRAVAFSLDGKAIASGSDDKTVKLWNVETGKEIITLTGHTNSIRSVVYSPCGNFLASGSWDKTIKLWQVDNFREICTIPGHKLQVNAVDFSPDGKLLASASCDRTVNLWDISSLDAPKLVSKLTKHLWAVLAIAFHPHQAILATASDDKTINLWNYETNQLINTISAHSWSVVSLAFTPDGSTLISGSLDSKIKLWLVNTGAEIATLLGHTDAVHSICVSLDSQTIISGSKDQNIKLWQHLN</sequence>
<dbReference type="GO" id="GO:0005524">
    <property type="term" value="F:ATP binding"/>
    <property type="evidence" value="ECO:0007669"/>
    <property type="project" value="InterPro"/>
</dbReference>
<name>A0A2T1BX31_9CYAN</name>
<evidence type="ECO:0000313" key="5">
    <source>
        <dbReference type="EMBL" id="PSB00569.1"/>
    </source>
</evidence>
<dbReference type="PROSITE" id="PS50294">
    <property type="entry name" value="WD_REPEATS_REGION"/>
    <property type="match status" value="7"/>
</dbReference>
<dbReference type="PROSITE" id="PS50082">
    <property type="entry name" value="WD_REPEATS_2"/>
    <property type="match status" value="7"/>
</dbReference>
<keyword evidence="5" id="KW-0808">Transferase</keyword>
<reference evidence="5 6" key="1">
    <citation type="submission" date="2018-02" db="EMBL/GenBank/DDBJ databases">
        <authorList>
            <person name="Cohen D.B."/>
            <person name="Kent A.D."/>
        </authorList>
    </citation>
    <scope>NUCLEOTIDE SEQUENCE [LARGE SCALE GENOMIC DNA]</scope>
    <source>
        <strain evidence="5 6">CCAP 1448/3</strain>
    </source>
</reference>
<feature type="repeat" description="WD" evidence="3">
    <location>
        <begin position="508"/>
        <end position="549"/>
    </location>
</feature>
<accession>A0A2T1BX31</accession>
<dbReference type="InterPro" id="IPR001680">
    <property type="entry name" value="WD40_rpt"/>
</dbReference>
<dbReference type="Gene3D" id="2.130.10.10">
    <property type="entry name" value="YVTN repeat-like/Quinoprotein amine dehydrogenase"/>
    <property type="match status" value="3"/>
</dbReference>
<feature type="repeat" description="WD" evidence="3">
    <location>
        <begin position="421"/>
        <end position="456"/>
    </location>
</feature>
<feature type="domain" description="Protein kinase" evidence="4">
    <location>
        <begin position="11"/>
        <end position="270"/>
    </location>
</feature>
<dbReference type="InterPro" id="IPR055442">
    <property type="entry name" value="Beta-prop_EML-like_2nd"/>
</dbReference>
<dbReference type="InterPro" id="IPR011009">
    <property type="entry name" value="Kinase-like_dom_sf"/>
</dbReference>
<dbReference type="Gene3D" id="1.10.510.10">
    <property type="entry name" value="Transferase(Phosphotransferase) domain 1"/>
    <property type="match status" value="1"/>
</dbReference>
<keyword evidence="2" id="KW-0677">Repeat</keyword>
<dbReference type="CDD" id="cd14014">
    <property type="entry name" value="STKc_PknB_like"/>
    <property type="match status" value="1"/>
</dbReference>
<dbReference type="GO" id="GO:0004674">
    <property type="term" value="F:protein serine/threonine kinase activity"/>
    <property type="evidence" value="ECO:0007669"/>
    <property type="project" value="UniProtKB-KW"/>
</dbReference>
<feature type="repeat" description="WD" evidence="3">
    <location>
        <begin position="379"/>
        <end position="420"/>
    </location>
</feature>
<evidence type="ECO:0000256" key="2">
    <source>
        <dbReference type="ARBA" id="ARBA00022737"/>
    </source>
</evidence>
<dbReference type="Proteomes" id="UP000238762">
    <property type="component" value="Unassembled WGS sequence"/>
</dbReference>
<dbReference type="EMBL" id="PVWJ01000189">
    <property type="protein sequence ID" value="PSB00569.1"/>
    <property type="molecule type" value="Genomic_DNA"/>
</dbReference>
<dbReference type="PROSITE" id="PS50011">
    <property type="entry name" value="PROTEIN_KINASE_DOM"/>
    <property type="match status" value="1"/>
</dbReference>
<protein>
    <submittedName>
        <fullName evidence="5">Serine/threonine protein kinase</fullName>
    </submittedName>
</protein>
<keyword evidence="5" id="KW-0418">Kinase</keyword>
<evidence type="ECO:0000313" key="6">
    <source>
        <dbReference type="Proteomes" id="UP000238762"/>
    </source>
</evidence>
<dbReference type="SUPFAM" id="SSF56112">
    <property type="entry name" value="Protein kinase-like (PK-like)"/>
    <property type="match status" value="1"/>
</dbReference>
<dbReference type="SUPFAM" id="SSF50978">
    <property type="entry name" value="WD40 repeat-like"/>
    <property type="match status" value="1"/>
</dbReference>
<keyword evidence="5" id="KW-0723">Serine/threonine-protein kinase</keyword>
<keyword evidence="1 3" id="KW-0853">WD repeat</keyword>
<dbReference type="InterPro" id="IPR036322">
    <property type="entry name" value="WD40_repeat_dom_sf"/>
</dbReference>
<dbReference type="RefSeq" id="WP_106291730.1">
    <property type="nucleotide sequence ID" value="NZ_CAWNTC010000237.1"/>
</dbReference>
<organism evidence="5 6">
    <name type="scientific">Merismopedia glauca CCAP 1448/3</name>
    <dbReference type="NCBI Taxonomy" id="1296344"/>
    <lineage>
        <taxon>Bacteria</taxon>
        <taxon>Bacillati</taxon>
        <taxon>Cyanobacteriota</taxon>
        <taxon>Cyanophyceae</taxon>
        <taxon>Synechococcales</taxon>
        <taxon>Merismopediaceae</taxon>
        <taxon>Merismopedia</taxon>
    </lineage>
</organism>
<dbReference type="OrthoDB" id="494465at2"/>
<reference evidence="5 6" key="2">
    <citation type="submission" date="2018-03" db="EMBL/GenBank/DDBJ databases">
        <title>The ancient ancestry and fast evolution of plastids.</title>
        <authorList>
            <person name="Moore K.R."/>
            <person name="Magnabosco C."/>
            <person name="Momper L."/>
            <person name="Gold D.A."/>
            <person name="Bosak T."/>
            <person name="Fournier G.P."/>
        </authorList>
    </citation>
    <scope>NUCLEOTIDE SEQUENCE [LARGE SCALE GENOMIC DNA]</scope>
    <source>
        <strain evidence="5 6">CCAP 1448/3</strain>
    </source>
</reference>
<comment type="caution">
    <text evidence="5">The sequence shown here is derived from an EMBL/GenBank/DDBJ whole genome shotgun (WGS) entry which is preliminary data.</text>
</comment>
<dbReference type="PROSITE" id="PS00678">
    <property type="entry name" value="WD_REPEATS_1"/>
    <property type="match status" value="3"/>
</dbReference>